<comment type="caution">
    <text evidence="3">The sequence shown here is derived from an EMBL/GenBank/DDBJ whole genome shotgun (WGS) entry which is preliminary data.</text>
</comment>
<accession>A0A2S9YEI8</accession>
<name>A0A2S9YEI8_9BACT</name>
<dbReference type="AlphaFoldDB" id="A0A2S9YEI8"/>
<evidence type="ECO:0000313" key="3">
    <source>
        <dbReference type="EMBL" id="PRQ03530.1"/>
    </source>
</evidence>
<dbReference type="RefSeq" id="WP_181197495.1">
    <property type="nucleotide sequence ID" value="NZ_PVNK01000081.1"/>
</dbReference>
<organism evidence="3 4">
    <name type="scientific">Enhygromyxa salina</name>
    <dbReference type="NCBI Taxonomy" id="215803"/>
    <lineage>
        <taxon>Bacteria</taxon>
        <taxon>Pseudomonadati</taxon>
        <taxon>Myxococcota</taxon>
        <taxon>Polyangia</taxon>
        <taxon>Nannocystales</taxon>
        <taxon>Nannocystaceae</taxon>
        <taxon>Enhygromyxa</taxon>
    </lineage>
</organism>
<sequence>MVSPALVLAAALLLGPPSGDQRPPVQTPKVSPIQPQPGDPAIAPAHVETEAAAEPTPMPADPTTPEPAIADEPEPAPEPEPQPAPEPGPTELPTWQSEPVVPADDGSPELLDEWGSPTLAPVKPEPRRGVGLYAAAGGLFGVLITRQWVTALSCDDPHCGHRGNADRVFGLALMGFAGGGGWLEGRRTAYLRHEADEPVKQPKGRRAAGWTLFAVGIGGLIADTALYNLCYERAVGPYTQVNGFRYTCSPITSVVVIDLSTALGAVGLGLGLSAESQLRNRKKYELSVAPWGGRGQAGLSLSGRF</sequence>
<evidence type="ECO:0000313" key="4">
    <source>
        <dbReference type="Proteomes" id="UP000237968"/>
    </source>
</evidence>
<proteinExistence type="predicted"/>
<feature type="compositionally biased region" description="Pro residues" evidence="1">
    <location>
        <begin position="78"/>
        <end position="90"/>
    </location>
</feature>
<protein>
    <submittedName>
        <fullName evidence="3">Agglutinin receptor</fullName>
    </submittedName>
</protein>
<keyword evidence="2" id="KW-0472">Membrane</keyword>
<evidence type="ECO:0000256" key="1">
    <source>
        <dbReference type="SAM" id="MobiDB-lite"/>
    </source>
</evidence>
<keyword evidence="3" id="KW-0675">Receptor</keyword>
<feature type="region of interest" description="Disordered" evidence="1">
    <location>
        <begin position="14"/>
        <end position="126"/>
    </location>
</feature>
<dbReference type="Proteomes" id="UP000237968">
    <property type="component" value="Unassembled WGS sequence"/>
</dbReference>
<gene>
    <name evidence="3" type="primary">ssp5</name>
    <name evidence="3" type="ORF">ENSA5_15600</name>
</gene>
<feature type="compositionally biased region" description="Pro residues" evidence="1">
    <location>
        <begin position="56"/>
        <end position="65"/>
    </location>
</feature>
<keyword evidence="4" id="KW-1185">Reference proteome</keyword>
<reference evidence="3 4" key="1">
    <citation type="submission" date="2018-03" db="EMBL/GenBank/DDBJ databases">
        <title>Draft Genome Sequences of the Obligatory Marine Myxobacteria Enhygromyxa salina SWB005.</title>
        <authorList>
            <person name="Poehlein A."/>
            <person name="Moghaddam J.A."/>
            <person name="Harms H."/>
            <person name="Alanjari M."/>
            <person name="Koenig G.M."/>
            <person name="Daniel R."/>
            <person name="Schaeberle T.F."/>
        </authorList>
    </citation>
    <scope>NUCLEOTIDE SEQUENCE [LARGE SCALE GENOMIC DNA]</scope>
    <source>
        <strain evidence="3 4">SWB005</strain>
    </source>
</reference>
<dbReference type="EMBL" id="PVNK01000081">
    <property type="protein sequence ID" value="PRQ03530.1"/>
    <property type="molecule type" value="Genomic_DNA"/>
</dbReference>
<feature type="compositionally biased region" description="Low complexity" evidence="1">
    <location>
        <begin position="43"/>
        <end position="55"/>
    </location>
</feature>
<keyword evidence="2" id="KW-0812">Transmembrane</keyword>
<evidence type="ECO:0000256" key="2">
    <source>
        <dbReference type="SAM" id="Phobius"/>
    </source>
</evidence>
<feature type="transmembrane region" description="Helical" evidence="2">
    <location>
        <begin position="254"/>
        <end position="274"/>
    </location>
</feature>
<keyword evidence="2" id="KW-1133">Transmembrane helix</keyword>